<sequence>MWPGSRRLRFRDALAHFEEGLLGDVLRAERDDEVGRLGGVLADQAAGPDEGAVQAEPLEEEVKVEQVGGAQEPEGLGDGGTDMRFPRGTLDVGRRPDRGPLEPCVGQKRVTGVVGELSQGDGERGDRRARETLGEA</sequence>
<name>A0A1Z1WRL1_9ACTN</name>
<dbReference type="EMBL" id="CP021748">
    <property type="protein sequence ID" value="ARX89037.1"/>
    <property type="molecule type" value="Genomic_DNA"/>
</dbReference>
<evidence type="ECO:0000313" key="3">
    <source>
        <dbReference type="Proteomes" id="UP000195880"/>
    </source>
</evidence>
<dbReference type="KEGG" id="salf:SMD44_08524"/>
<feature type="region of interest" description="Disordered" evidence="1">
    <location>
        <begin position="64"/>
        <end position="136"/>
    </location>
</feature>
<protein>
    <submittedName>
        <fullName evidence="2">Uncharacterized protein</fullName>
    </submittedName>
</protein>
<accession>A0A1Z1WRL1</accession>
<keyword evidence="3" id="KW-1185">Reference proteome</keyword>
<reference evidence="2 3" key="1">
    <citation type="submission" date="2017-05" db="EMBL/GenBank/DDBJ databases">
        <title>Streptomyces alboflavus Genome sequencing and assembly.</title>
        <authorList>
            <person name="Wang Y."/>
            <person name="Du B."/>
            <person name="Ding Y."/>
            <person name="Liu H."/>
            <person name="Hou Q."/>
            <person name="Liu K."/>
            <person name="Wang C."/>
            <person name="Yao L."/>
        </authorList>
    </citation>
    <scope>NUCLEOTIDE SEQUENCE [LARGE SCALE GENOMIC DNA]</scope>
    <source>
        <strain evidence="2 3">MDJK44</strain>
    </source>
</reference>
<organism evidence="2 3">
    <name type="scientific">Streptomyces alboflavus</name>
    <dbReference type="NCBI Taxonomy" id="67267"/>
    <lineage>
        <taxon>Bacteria</taxon>
        <taxon>Bacillati</taxon>
        <taxon>Actinomycetota</taxon>
        <taxon>Actinomycetes</taxon>
        <taxon>Kitasatosporales</taxon>
        <taxon>Streptomycetaceae</taxon>
        <taxon>Streptomyces</taxon>
    </lineage>
</organism>
<proteinExistence type="predicted"/>
<gene>
    <name evidence="2" type="ORF">SMD44_08524</name>
</gene>
<evidence type="ECO:0000313" key="2">
    <source>
        <dbReference type="EMBL" id="ARX89037.1"/>
    </source>
</evidence>
<dbReference type="AlphaFoldDB" id="A0A1Z1WRL1"/>
<feature type="compositionally biased region" description="Basic and acidic residues" evidence="1">
    <location>
        <begin position="121"/>
        <end position="136"/>
    </location>
</feature>
<dbReference type="Proteomes" id="UP000195880">
    <property type="component" value="Chromosome"/>
</dbReference>
<evidence type="ECO:0000256" key="1">
    <source>
        <dbReference type="SAM" id="MobiDB-lite"/>
    </source>
</evidence>